<dbReference type="NCBIfam" id="TIGR01512">
    <property type="entry name" value="ATPase-IB2_Cd"/>
    <property type="match status" value="1"/>
</dbReference>
<evidence type="ECO:0000256" key="9">
    <source>
        <dbReference type="ARBA" id="ARBA00047308"/>
    </source>
</evidence>
<evidence type="ECO:0000256" key="2">
    <source>
        <dbReference type="ARBA" id="ARBA00006024"/>
    </source>
</evidence>
<dbReference type="Gene3D" id="3.40.50.1000">
    <property type="entry name" value="HAD superfamily/HAD-like"/>
    <property type="match status" value="1"/>
</dbReference>
<dbReference type="AlphaFoldDB" id="A0A948WYI3"/>
<evidence type="ECO:0000313" key="12">
    <source>
        <dbReference type="EMBL" id="MBU3844840.1"/>
    </source>
</evidence>
<dbReference type="EMBL" id="JAHLFE010000169">
    <property type="protein sequence ID" value="MBU3844840.1"/>
    <property type="molecule type" value="Genomic_DNA"/>
</dbReference>
<dbReference type="InterPro" id="IPR044492">
    <property type="entry name" value="P_typ_ATPase_HD_dom"/>
</dbReference>
<dbReference type="InterPro" id="IPR036412">
    <property type="entry name" value="HAD-like_sf"/>
</dbReference>
<dbReference type="InterPro" id="IPR001757">
    <property type="entry name" value="P_typ_ATPase"/>
</dbReference>
<feature type="transmembrane region" description="Helical" evidence="10">
    <location>
        <begin position="233"/>
        <end position="255"/>
    </location>
</feature>
<dbReference type="GO" id="GO:0015086">
    <property type="term" value="F:cadmium ion transmembrane transporter activity"/>
    <property type="evidence" value="ECO:0007669"/>
    <property type="project" value="TreeGrafter"/>
</dbReference>
<keyword evidence="4 10" id="KW-0479">Metal-binding</keyword>
<dbReference type="SFLD" id="SFLDF00027">
    <property type="entry name" value="p-type_atpase"/>
    <property type="match status" value="1"/>
</dbReference>
<comment type="similarity">
    <text evidence="2 10">Belongs to the cation transport ATPase (P-type) (TC 3.A.3) family. Type IB subfamily.</text>
</comment>
<evidence type="ECO:0000259" key="11">
    <source>
        <dbReference type="Pfam" id="PF00122"/>
    </source>
</evidence>
<evidence type="ECO:0000256" key="10">
    <source>
        <dbReference type="RuleBase" id="RU362081"/>
    </source>
</evidence>
<feature type="transmembrane region" description="Helical" evidence="10">
    <location>
        <begin position="267"/>
        <end position="294"/>
    </location>
</feature>
<evidence type="ECO:0000256" key="8">
    <source>
        <dbReference type="ARBA" id="ARBA00039097"/>
    </source>
</evidence>
<dbReference type="InterPro" id="IPR008250">
    <property type="entry name" value="ATPase_P-typ_transduc_dom_A_sf"/>
</dbReference>
<dbReference type="SFLD" id="SFLDG00002">
    <property type="entry name" value="C1.7:_P-type_atpase_like"/>
    <property type="match status" value="1"/>
</dbReference>
<evidence type="ECO:0000256" key="3">
    <source>
        <dbReference type="ARBA" id="ARBA00022692"/>
    </source>
</evidence>
<keyword evidence="3 10" id="KW-0812">Transmembrane</keyword>
<evidence type="ECO:0000256" key="5">
    <source>
        <dbReference type="ARBA" id="ARBA00022967"/>
    </source>
</evidence>
<dbReference type="Gene3D" id="3.40.1110.10">
    <property type="entry name" value="Calcium-transporting ATPase, cytoplasmic domain N"/>
    <property type="match status" value="1"/>
</dbReference>
<gene>
    <name evidence="12" type="primary">cadA</name>
    <name evidence="12" type="ORF">H9847_08275</name>
</gene>
<dbReference type="InterPro" id="IPR018303">
    <property type="entry name" value="ATPase_P-typ_P_site"/>
</dbReference>
<dbReference type="InterPro" id="IPR027256">
    <property type="entry name" value="P-typ_ATPase_IB"/>
</dbReference>
<keyword evidence="5" id="KW-1278">Translocase</keyword>
<keyword evidence="10" id="KW-0547">Nucleotide-binding</keyword>
<keyword evidence="7 10" id="KW-0472">Membrane</keyword>
<dbReference type="PRINTS" id="PR00120">
    <property type="entry name" value="HATPASE"/>
</dbReference>
<feature type="transmembrane region" description="Helical" evidence="10">
    <location>
        <begin position="586"/>
        <end position="605"/>
    </location>
</feature>
<dbReference type="SFLD" id="SFLDS00003">
    <property type="entry name" value="Haloacid_Dehalogenase"/>
    <property type="match status" value="1"/>
</dbReference>
<dbReference type="GO" id="GO:0005886">
    <property type="term" value="C:plasma membrane"/>
    <property type="evidence" value="ECO:0007669"/>
    <property type="project" value="UniProtKB-SubCell"/>
</dbReference>
<dbReference type="SUPFAM" id="SSF81665">
    <property type="entry name" value="Calcium ATPase, transmembrane domain M"/>
    <property type="match status" value="1"/>
</dbReference>
<keyword evidence="6 10" id="KW-1133">Transmembrane helix</keyword>
<dbReference type="GO" id="GO:0016463">
    <property type="term" value="F:P-type zinc transporter activity"/>
    <property type="evidence" value="ECO:0007669"/>
    <property type="project" value="UniProtKB-EC"/>
</dbReference>
<feature type="transmembrane region" description="Helical" evidence="10">
    <location>
        <begin position="39"/>
        <end position="59"/>
    </location>
</feature>
<feature type="domain" description="P-type ATPase A" evidence="11">
    <location>
        <begin position="116"/>
        <end position="217"/>
    </location>
</feature>
<keyword evidence="10" id="KW-0067">ATP-binding</keyword>
<dbReference type="SUPFAM" id="SSF81653">
    <property type="entry name" value="Calcium ATPase, transduction domain A"/>
    <property type="match status" value="1"/>
</dbReference>
<dbReference type="InterPro" id="IPR023214">
    <property type="entry name" value="HAD_sf"/>
</dbReference>
<dbReference type="GO" id="GO:0046872">
    <property type="term" value="F:metal ion binding"/>
    <property type="evidence" value="ECO:0007669"/>
    <property type="project" value="UniProtKB-KW"/>
</dbReference>
<name>A0A948WYI3_9GAMM</name>
<dbReference type="Proteomes" id="UP000733611">
    <property type="component" value="Unassembled WGS sequence"/>
</dbReference>
<dbReference type="InterPro" id="IPR023299">
    <property type="entry name" value="ATPase_P-typ_cyto_dom_N"/>
</dbReference>
<comment type="catalytic activity">
    <reaction evidence="9">
        <text>Zn(2+)(in) + ATP + H2O = Zn(2+)(out) + ADP + phosphate + H(+)</text>
        <dbReference type="Rhea" id="RHEA:20621"/>
        <dbReference type="ChEBI" id="CHEBI:15377"/>
        <dbReference type="ChEBI" id="CHEBI:15378"/>
        <dbReference type="ChEBI" id="CHEBI:29105"/>
        <dbReference type="ChEBI" id="CHEBI:30616"/>
        <dbReference type="ChEBI" id="CHEBI:43474"/>
        <dbReference type="ChEBI" id="CHEBI:456216"/>
        <dbReference type="EC" id="7.2.2.12"/>
    </reaction>
</comment>
<dbReference type="Gene3D" id="2.70.150.10">
    <property type="entry name" value="Calcium-transporting ATPase, cytoplasmic transduction domain A"/>
    <property type="match status" value="1"/>
</dbReference>
<protein>
    <recommendedName>
        <fullName evidence="8">P-type Zn(2+) transporter</fullName>
        <ecNumber evidence="8">7.2.2.12</ecNumber>
    </recommendedName>
</protein>
<dbReference type="PROSITE" id="PS00154">
    <property type="entry name" value="ATPASE_E1_E2"/>
    <property type="match status" value="1"/>
</dbReference>
<dbReference type="NCBIfam" id="TIGR01525">
    <property type="entry name" value="ATPase-IB_hvy"/>
    <property type="match status" value="1"/>
</dbReference>
<dbReference type="Pfam" id="PF00702">
    <property type="entry name" value="Hydrolase"/>
    <property type="match status" value="1"/>
</dbReference>
<dbReference type="EC" id="7.2.2.12" evidence="8"/>
<dbReference type="PANTHER" id="PTHR48085:SF5">
    <property type="entry name" value="CADMIUM_ZINC-TRANSPORTING ATPASE HMA4-RELATED"/>
    <property type="match status" value="1"/>
</dbReference>
<feature type="transmembrane region" description="Helical" evidence="10">
    <location>
        <begin position="611"/>
        <end position="630"/>
    </location>
</feature>
<dbReference type="Pfam" id="PF00122">
    <property type="entry name" value="E1-E2_ATPase"/>
    <property type="match status" value="1"/>
</dbReference>
<dbReference type="PRINTS" id="PR00119">
    <property type="entry name" value="CATATPASE"/>
</dbReference>
<dbReference type="NCBIfam" id="TIGR01494">
    <property type="entry name" value="ATPase_P-type"/>
    <property type="match status" value="2"/>
</dbReference>
<comment type="subcellular location">
    <subcellularLocation>
        <location evidence="10">Cell membrane</location>
    </subcellularLocation>
    <subcellularLocation>
        <location evidence="1">Membrane</location>
    </subcellularLocation>
</comment>
<proteinExistence type="inferred from homology"/>
<dbReference type="GO" id="GO:0005524">
    <property type="term" value="F:ATP binding"/>
    <property type="evidence" value="ECO:0007669"/>
    <property type="project" value="UniProtKB-UniRule"/>
</dbReference>
<accession>A0A948WYI3</accession>
<dbReference type="PANTHER" id="PTHR48085">
    <property type="entry name" value="CADMIUM/ZINC-TRANSPORTING ATPASE HMA2-RELATED"/>
    <property type="match status" value="1"/>
</dbReference>
<comment type="caution">
    <text evidence="12">The sequence shown here is derived from an EMBL/GenBank/DDBJ whole genome shotgun (WGS) entry which is preliminary data.</text>
</comment>
<reference evidence="12" key="2">
    <citation type="submission" date="2021-04" db="EMBL/GenBank/DDBJ databases">
        <authorList>
            <person name="Gilroy R."/>
        </authorList>
    </citation>
    <scope>NUCLEOTIDE SEQUENCE</scope>
    <source>
        <strain evidence="12">378</strain>
    </source>
</reference>
<evidence type="ECO:0000256" key="7">
    <source>
        <dbReference type="ARBA" id="ARBA00023136"/>
    </source>
</evidence>
<evidence type="ECO:0000256" key="1">
    <source>
        <dbReference type="ARBA" id="ARBA00004370"/>
    </source>
</evidence>
<dbReference type="InterPro" id="IPR059000">
    <property type="entry name" value="ATPase_P-type_domA"/>
</dbReference>
<evidence type="ECO:0000256" key="6">
    <source>
        <dbReference type="ARBA" id="ARBA00022989"/>
    </source>
</evidence>
<organism evidence="12 13">
    <name type="scientific">Candidatus Anaerobiospirillum pullicola</name>
    <dbReference type="NCBI Taxonomy" id="2838451"/>
    <lineage>
        <taxon>Bacteria</taxon>
        <taxon>Pseudomonadati</taxon>
        <taxon>Pseudomonadota</taxon>
        <taxon>Gammaproteobacteria</taxon>
        <taxon>Aeromonadales</taxon>
        <taxon>Succinivibrionaceae</taxon>
        <taxon>Anaerobiospirillum</taxon>
    </lineage>
</organism>
<evidence type="ECO:0000313" key="13">
    <source>
        <dbReference type="Proteomes" id="UP000733611"/>
    </source>
</evidence>
<dbReference type="InterPro" id="IPR051014">
    <property type="entry name" value="Cation_Transport_ATPase_IB"/>
</dbReference>
<keyword evidence="10" id="KW-1003">Cell membrane</keyword>
<sequence>MLKTMSWQLKARLSLGLLTMILLLTGVISNEWARMIITGVVYIIVSYPVLRAALRDLFVRHRMSEQFLMTIATFGALGLRDYPEALAVMVFYLIGDAFEDYASQRSHNEIASLVKLKPNKVRVVNDDGTETIMKPRQVKIGTKIRVLAGESVALDGTLVAGSASIDMSALNGESEPALFTAGQEVPSGVINMGAVIELIVTKDNKNSSITRLLNLIEDAAANKSRPEALITRFSVYYTPIVVGCAVLLALVPLVVPNEDFADWFTRALVFLVVSCPCALVLSVPLSFFGGLGAISKIGVMVKGSVHIESMSKLKAMAFDKTGTITKGRFSVIDTTVFAHGQPVAATDVTAAQQHELLTKLYALESLTTHPIGVAIVNYCKEKGLELQEATEVEEITGYGIAGNVAGHRIMVGKEKLITDKLGLSVTKSDIVGTEVYVVEDNQLLGRIILADQVKDTARPMFDELNKLGITTYMITGDKERVAADIAERCHISKYFAEQLPSDKLNTFKGIKQDVNTKEYGTIGYVGDGINDAPTLAASDVGIAMGQFGSASAVEAADVVVMNDDLTKIPHAIELAKRTFALAKQNMILVIGVKVLILLLGALGYANIWLAILGDVGLCVIAVLNAMRPLYWVKTKKLEVKEVSSTAAA</sequence>
<dbReference type="GO" id="GO:0016887">
    <property type="term" value="F:ATP hydrolysis activity"/>
    <property type="evidence" value="ECO:0007669"/>
    <property type="project" value="InterPro"/>
</dbReference>
<dbReference type="SUPFAM" id="SSF56784">
    <property type="entry name" value="HAD-like"/>
    <property type="match status" value="1"/>
</dbReference>
<dbReference type="InterPro" id="IPR023298">
    <property type="entry name" value="ATPase_P-typ_TM_dom_sf"/>
</dbReference>
<reference evidence="12" key="1">
    <citation type="journal article" date="2021" name="PeerJ">
        <title>Extensive microbial diversity within the chicken gut microbiome revealed by metagenomics and culture.</title>
        <authorList>
            <person name="Gilroy R."/>
            <person name="Ravi A."/>
            <person name="Getino M."/>
            <person name="Pursley I."/>
            <person name="Horton D.L."/>
            <person name="Alikhan N.F."/>
            <person name="Baker D."/>
            <person name="Gharbi K."/>
            <person name="Hall N."/>
            <person name="Watson M."/>
            <person name="Adriaenssens E.M."/>
            <person name="Foster-Nyarko E."/>
            <person name="Jarju S."/>
            <person name="Secka A."/>
            <person name="Antonio M."/>
            <person name="Oren A."/>
            <person name="Chaudhuri R.R."/>
            <person name="La Ragione R."/>
            <person name="Hildebrand F."/>
            <person name="Pallen M.J."/>
        </authorList>
    </citation>
    <scope>NUCLEOTIDE SEQUENCE</scope>
    <source>
        <strain evidence="12">378</strain>
    </source>
</reference>
<evidence type="ECO:0000256" key="4">
    <source>
        <dbReference type="ARBA" id="ARBA00022723"/>
    </source>
</evidence>